<name>A0A317XF38_9BASI</name>
<evidence type="ECO:0000259" key="7">
    <source>
        <dbReference type="Pfam" id="PF24527"/>
    </source>
</evidence>
<evidence type="ECO:0000259" key="4">
    <source>
        <dbReference type="Pfam" id="PF24097"/>
    </source>
</evidence>
<feature type="domain" description="Nucleoporin POM152 first Ig-like" evidence="6">
    <location>
        <begin position="245"/>
        <end position="427"/>
    </location>
</feature>
<dbReference type="GO" id="GO:0017056">
    <property type="term" value="F:structural constituent of nuclear pore"/>
    <property type="evidence" value="ECO:0007669"/>
    <property type="project" value="InterPro"/>
</dbReference>
<proteinExistence type="predicted"/>
<feature type="compositionally biased region" description="Acidic residues" evidence="1">
    <location>
        <begin position="336"/>
        <end position="345"/>
    </location>
</feature>
<keyword evidence="2" id="KW-1133">Transmembrane helix</keyword>
<sequence length="1550" mass="167648">MVTMSSKPSPSAAAAPKEAQPASSAVQSVNTPVQPLIAFSLIDAPSQRFYAVALAVSVQAWKYLRIGSQLLYGPSQPTPAGSYAARETSSTALSLSNAVLVNFAVLFVLSRLGIPLLDPRLASPGAKPASPAAADSKTNVLQPASTRGLTYLSYATIFAALTFLDAILLGTGSANPLIVLFNILFAGLRTFSGLLGIDVPLSGIAPDVLSRQLSISEGRVRIRDLIQPKSHILGQHTIHILPHSTAKLAPASACYCVGPETPQVVIPVLFSNTEPDLLQYSITDFASGHSSYFNVSVDSLIPFSASKPDHEADELSAVAAASDSHGRRRRSGTDDLVSDEDDLDEPGSILSGISYGERARIRAERRARSLGKSKSSSSSSIKKAAAARSAQQLLWHLPVTQPGRVRLERVLDKSRNDARLSLSEALVVQCPSTTFIPVSSTSAADAVEKSDLIQAQHKCPGDRVEFAVQVQGIAPLELEYRQIWDGPRQSNGAGRARSSQPHDEKSRRISRIAPPHHTSPLLLPEASGPLSPSEKMALARERTRSATHRGGAGSADDYSWAATVSVDLPLSAIELDQPGNFTYVLDGIQDACGNRVRVGPSAPSHSGSGLSLTQKARKKVKGVIEPASTPIYSQSVVVHARRTVSFDTRQCRPGHPLRLLRNSAGIDLTLHSPDEMSETGDWNVDVSFEPDNSAASNGLWARAPAKPSRQQVAMPSASRQISLRANAPGLYRIEDVGGPFCNGEVGAPWICEVIDVPPPTAQINFSSIEDRCAGPVGVKAMSVLTGTPPFQLEYEVQKQGRHPERKVRTIYDQTRDELDFRPDTEGAVTYKFVRLHDSNYRNIELDGPSFTQVFHPLSSAAFTAQVRSQDDRAVIQSCSGKQAEADVRLSGAGPWDLAYSVRAGEQIETKEVKGIAQPLHKLSIDIPESIAKSGGRMTVSLVKIRDAKGCERSLATRDLNVEVRRVQPNVGFLPVKVDRGNRQVELLPGKQARLPIRLSGQGPWEVEYTWQADESSEEIPQRASLQDINGEILADRPGIYRIHKIRDNYCPGLVLQGQEEYRITQRAKPYVHFSPDAGVVARNGSVVRAAVCQGKPDSVDVLMGGSFPIDVEYEHVAPTWSGQQELDGSVVLASAVNEISASQGKRRRTSFTSALGTTNLELSTLTAGWHTYLLNSVGDAAYTRALLEGFPTTEPRRLEQMVLPLPSGSFAAVSSSTGLAKQQRSKPSLCVGDSLGKLGALPVFKLHGRAPFAVTFEIRSPGADSSQYGSSAGRIHRFSRSGINVHEYKLSLPENEFAFDRKGTWSIRALDIVDANGCGYALSTQQDGSGAASGKGRSSFEIEVAETADITAISSREDYCIGEMVDFTLHGSPPWTVTYDFNGKTAQAAVSSPEFSRVAERAGVLTIKSIAHQQNQCRRDINPRVSQEMVKTIHDLPTVRISEGNHYVEDLREGNQAEIIFHFQGVAPYSFTYQRSEPVDTHARPKILETNTVSGILEPKYSIFAAVEGTWSVTWLQDRWCQVSLDYHSGAATPLGKSKLAIKNVPENES</sequence>
<dbReference type="GO" id="GO:0070762">
    <property type="term" value="C:nuclear pore transmembrane ring"/>
    <property type="evidence" value="ECO:0007669"/>
    <property type="project" value="TreeGrafter"/>
</dbReference>
<feature type="region of interest" description="Disordered" evidence="1">
    <location>
        <begin position="315"/>
        <end position="351"/>
    </location>
</feature>
<feature type="region of interest" description="Disordered" evidence="1">
    <location>
        <begin position="487"/>
        <end position="554"/>
    </location>
</feature>
<dbReference type="InParanoid" id="A0A317XF38"/>
<dbReference type="InterPro" id="IPR056544">
    <property type="entry name" value="Ig_POM152"/>
</dbReference>
<evidence type="ECO:0000259" key="3">
    <source>
        <dbReference type="Pfam" id="PF23664"/>
    </source>
</evidence>
<keyword evidence="2" id="KW-0812">Transmembrane</keyword>
<feature type="domain" description="Nucleoporin POM152 ninth Ig-like" evidence="7">
    <location>
        <begin position="1349"/>
        <end position="1420"/>
    </location>
</feature>
<reference evidence="8 9" key="1">
    <citation type="journal article" date="2018" name="Mol. Biol. Evol.">
        <title>Broad Genomic Sampling Reveals a Smut Pathogenic Ancestry of the Fungal Clade Ustilaginomycotina.</title>
        <authorList>
            <person name="Kijpornyongpan T."/>
            <person name="Mondo S.J."/>
            <person name="Barry K."/>
            <person name="Sandor L."/>
            <person name="Lee J."/>
            <person name="Lipzen A."/>
            <person name="Pangilinan J."/>
            <person name="LaButti K."/>
            <person name="Hainaut M."/>
            <person name="Henrissat B."/>
            <person name="Grigoriev I.V."/>
            <person name="Spatafora J.W."/>
            <person name="Aime M.C."/>
        </authorList>
    </citation>
    <scope>NUCLEOTIDE SEQUENCE [LARGE SCALE GENOMIC DNA]</scope>
    <source>
        <strain evidence="8 9">MCA 3645</strain>
    </source>
</reference>
<dbReference type="PANTHER" id="PTHR28206">
    <property type="entry name" value="NUCLEOPORIN POM152"/>
    <property type="match status" value="1"/>
</dbReference>
<dbReference type="EMBL" id="KZ819225">
    <property type="protein sequence ID" value="PWY97039.1"/>
    <property type="molecule type" value="Genomic_DNA"/>
</dbReference>
<dbReference type="Pfam" id="PF23664">
    <property type="entry name" value="Ig_Pom152"/>
    <property type="match status" value="1"/>
</dbReference>
<evidence type="ECO:0000313" key="8">
    <source>
        <dbReference type="EMBL" id="PWY97039.1"/>
    </source>
</evidence>
<evidence type="ECO:0000259" key="5">
    <source>
        <dbReference type="Pfam" id="PF24312"/>
    </source>
</evidence>
<evidence type="ECO:0000313" key="9">
    <source>
        <dbReference type="Proteomes" id="UP000246740"/>
    </source>
</evidence>
<evidence type="ECO:0000259" key="6">
    <source>
        <dbReference type="Pfam" id="PF24519"/>
    </source>
</evidence>
<dbReference type="Proteomes" id="UP000246740">
    <property type="component" value="Unassembled WGS sequence"/>
</dbReference>
<dbReference type="InterPro" id="IPR037701">
    <property type="entry name" value="Pom152"/>
</dbReference>
<protein>
    <submittedName>
        <fullName evidence="8">Putative nuclear pore membrane protein</fullName>
    </submittedName>
</protein>
<dbReference type="GO" id="GO:0006606">
    <property type="term" value="P:protein import into nucleus"/>
    <property type="evidence" value="ECO:0007669"/>
    <property type="project" value="TreeGrafter"/>
</dbReference>
<feature type="transmembrane region" description="Helical" evidence="2">
    <location>
        <begin position="92"/>
        <end position="114"/>
    </location>
</feature>
<feature type="transmembrane region" description="Helical" evidence="2">
    <location>
        <begin position="177"/>
        <end position="197"/>
    </location>
</feature>
<dbReference type="InterPro" id="IPR056543">
    <property type="entry name" value="Ig-like_POM152_9th"/>
</dbReference>
<dbReference type="Pfam" id="PF24312">
    <property type="entry name" value="Ig-like_POM152"/>
    <property type="match status" value="1"/>
</dbReference>
<dbReference type="PANTHER" id="PTHR28206:SF1">
    <property type="entry name" value="NUCLEOPORIN POM152"/>
    <property type="match status" value="1"/>
</dbReference>
<dbReference type="InterPro" id="IPR056540">
    <property type="entry name" value="TMD_POM152"/>
</dbReference>
<organism evidence="8 9">
    <name type="scientific">Testicularia cyperi</name>
    <dbReference type="NCBI Taxonomy" id="1882483"/>
    <lineage>
        <taxon>Eukaryota</taxon>
        <taxon>Fungi</taxon>
        <taxon>Dikarya</taxon>
        <taxon>Basidiomycota</taxon>
        <taxon>Ustilaginomycotina</taxon>
        <taxon>Ustilaginomycetes</taxon>
        <taxon>Ustilaginales</taxon>
        <taxon>Anthracoideaceae</taxon>
        <taxon>Testicularia</taxon>
    </lineage>
</organism>
<feature type="domain" description="Nucleoporin POM152 N-terminal transmembrane" evidence="4">
    <location>
        <begin position="43"/>
        <end position="120"/>
    </location>
</feature>
<dbReference type="InterPro" id="IPR056541">
    <property type="entry name" value="Ig-like_POM152"/>
</dbReference>
<dbReference type="GO" id="GO:0006999">
    <property type="term" value="P:nuclear pore organization"/>
    <property type="evidence" value="ECO:0007669"/>
    <property type="project" value="TreeGrafter"/>
</dbReference>
<dbReference type="OrthoDB" id="5529162at2759"/>
<dbReference type="InterPro" id="IPR056542">
    <property type="entry name" value="Ig-like_POM152_1st"/>
</dbReference>
<dbReference type="STRING" id="1882483.A0A317XF38"/>
<feature type="transmembrane region" description="Helical" evidence="2">
    <location>
        <begin position="151"/>
        <end position="170"/>
    </location>
</feature>
<dbReference type="Pfam" id="PF24519">
    <property type="entry name" value="Ig-like_Pom152_1"/>
    <property type="match status" value="1"/>
</dbReference>
<feature type="domain" description="Nucleoporin POM152 Ig-like" evidence="5">
    <location>
        <begin position="979"/>
        <end position="1058"/>
    </location>
</feature>
<feature type="domain" description="Nucleoporin POM152 immunoglobulin-like" evidence="3">
    <location>
        <begin position="756"/>
        <end position="858"/>
    </location>
</feature>
<accession>A0A317XF38</accession>
<evidence type="ECO:0000256" key="1">
    <source>
        <dbReference type="SAM" id="MobiDB-lite"/>
    </source>
</evidence>
<dbReference type="Pfam" id="PF24527">
    <property type="entry name" value="Ig-like_Pom152_9"/>
    <property type="match status" value="1"/>
</dbReference>
<gene>
    <name evidence="8" type="ORF">BCV70DRAFT_82914</name>
</gene>
<dbReference type="FunCoup" id="A0A317XF38">
    <property type="interactions" value="60"/>
</dbReference>
<keyword evidence="9" id="KW-1185">Reference proteome</keyword>
<dbReference type="Pfam" id="PF24097">
    <property type="entry name" value="TMD_POM152"/>
    <property type="match status" value="1"/>
</dbReference>
<keyword evidence="2" id="KW-0472">Membrane</keyword>
<evidence type="ECO:0000256" key="2">
    <source>
        <dbReference type="SAM" id="Phobius"/>
    </source>
</evidence>